<dbReference type="AlphaFoldDB" id="A0A1B6QQP7"/>
<reference evidence="1" key="2">
    <citation type="submission" date="2017-02" db="EMBL/GenBank/DDBJ databases">
        <title>WGS assembly of Sorghum bicolor.</title>
        <authorList>
            <person name="Paterson A."/>
            <person name="Mullet J."/>
            <person name="Bowers J."/>
            <person name="Bruggmann R."/>
            <person name="Dubchak I."/>
            <person name="Grimwood J."/>
            <person name="Gundlach H."/>
            <person name="Haberer G."/>
            <person name="Hellsten U."/>
            <person name="Mitros T."/>
            <person name="Poliakov A."/>
            <person name="Schmutz J."/>
            <person name="Spannagl M."/>
            <person name="Tang H."/>
            <person name="Wang X."/>
            <person name="Wicker T."/>
            <person name="Bharti A."/>
            <person name="Chapman J."/>
            <person name="Feltus F."/>
            <person name="Gowik U."/>
            <person name="Grigoriev I."/>
            <person name="Lyons E."/>
            <person name="Maher C."/>
            <person name="Martis M."/>
            <person name="Narechania A."/>
            <person name="Otillar R."/>
            <person name="Penning B."/>
            <person name="Salamov A."/>
            <person name="Wang Y."/>
            <person name="Zhang L."/>
            <person name="Carpita N."/>
            <person name="Freeling M."/>
            <person name="Gingle A."/>
            <person name="Hash C."/>
            <person name="Keller B."/>
            <person name="Klein P."/>
            <person name="Kresovich S."/>
            <person name="Mccann M."/>
            <person name="Ming R."/>
            <person name="Peterson D."/>
            <person name="Rahman M."/>
            <person name="Ware D."/>
            <person name="Westhoff P."/>
            <person name="Mayer K."/>
            <person name="Messing J."/>
            <person name="Sims D."/>
            <person name="Jenkins J."/>
            <person name="Shu S."/>
            <person name="Rokhsar D."/>
        </authorList>
    </citation>
    <scope>NUCLEOTIDE SEQUENCE</scope>
</reference>
<dbReference type="Gramene" id="KXG40239">
    <property type="protein sequence ID" value="KXG40239"/>
    <property type="gene ID" value="SORBI_3001G515200"/>
</dbReference>
<dbReference type="EMBL" id="CM000760">
    <property type="protein sequence ID" value="OQU93299.1"/>
    <property type="molecule type" value="Genomic_DNA"/>
</dbReference>
<dbReference type="Gramene" id="OQU93299">
    <property type="protein sequence ID" value="OQU93299"/>
    <property type="gene ID" value="SORBI_3001G515200"/>
</dbReference>
<gene>
    <name evidence="1" type="ORF">SORBI_3001G515200</name>
</gene>
<protein>
    <submittedName>
        <fullName evidence="1">Uncharacterized protein</fullName>
    </submittedName>
</protein>
<reference evidence="1 2" key="1">
    <citation type="journal article" date="2009" name="Nature">
        <title>The Sorghum bicolor genome and the diversification of grasses.</title>
        <authorList>
            <person name="Paterson A.H."/>
            <person name="Bowers J.E."/>
            <person name="Bruggmann R."/>
            <person name="Dubchak I."/>
            <person name="Grimwood J."/>
            <person name="Gundlach H."/>
            <person name="Haberer G."/>
            <person name="Hellsten U."/>
            <person name="Mitros T."/>
            <person name="Poliakov A."/>
            <person name="Schmutz J."/>
            <person name="Spannagl M."/>
            <person name="Tang H."/>
            <person name="Wang X."/>
            <person name="Wicker T."/>
            <person name="Bharti A.K."/>
            <person name="Chapman J."/>
            <person name="Feltus F.A."/>
            <person name="Gowik U."/>
            <person name="Grigoriev I.V."/>
            <person name="Lyons E."/>
            <person name="Maher C.A."/>
            <person name="Martis M."/>
            <person name="Narechania A."/>
            <person name="Otillar R.P."/>
            <person name="Penning B.W."/>
            <person name="Salamov A.A."/>
            <person name="Wang Y."/>
            <person name="Zhang L."/>
            <person name="Carpita N.C."/>
            <person name="Freeling M."/>
            <person name="Gingle A.R."/>
            <person name="Hash C.T."/>
            <person name="Keller B."/>
            <person name="Klein P."/>
            <person name="Kresovich S."/>
            <person name="McCann M.C."/>
            <person name="Ming R."/>
            <person name="Peterson D.G."/>
            <person name="Mehboob-ur-Rahman"/>
            <person name="Ware D."/>
            <person name="Westhoff P."/>
            <person name="Mayer K.F."/>
            <person name="Messing J."/>
            <person name="Rokhsar D.S."/>
        </authorList>
    </citation>
    <scope>NUCLEOTIDE SEQUENCE [LARGE SCALE GENOMIC DNA]</scope>
    <source>
        <strain evidence="2">cv. BTx623</strain>
    </source>
</reference>
<evidence type="ECO:0000313" key="2">
    <source>
        <dbReference type="Proteomes" id="UP000000768"/>
    </source>
</evidence>
<dbReference type="InParanoid" id="A0A1B6QQP7"/>
<dbReference type="EMBL" id="CM000760">
    <property type="protein sequence ID" value="KXG40240.1"/>
    <property type="molecule type" value="Genomic_DNA"/>
</dbReference>
<dbReference type="ExpressionAtlas" id="A0A1B6QQP7">
    <property type="expression patterns" value="baseline and differential"/>
</dbReference>
<reference evidence="2" key="3">
    <citation type="journal article" date="2018" name="Plant J.">
        <title>The Sorghum bicolor reference genome: improved assembly, gene annotations, a transcriptome atlas, and signatures of genome organization.</title>
        <authorList>
            <person name="McCormick R.F."/>
            <person name="Truong S.K."/>
            <person name="Sreedasyam A."/>
            <person name="Jenkins J."/>
            <person name="Shu S."/>
            <person name="Sims D."/>
            <person name="Kennedy M."/>
            <person name="Amirebrahimi M."/>
            <person name="Weers B.D."/>
            <person name="McKinley B."/>
            <person name="Mattison A."/>
            <person name="Morishige D.T."/>
            <person name="Grimwood J."/>
            <person name="Schmutz J."/>
            <person name="Mullet J.E."/>
        </authorList>
    </citation>
    <scope>NUCLEOTIDE SEQUENCE [LARGE SCALE GENOMIC DNA]</scope>
    <source>
        <strain evidence="2">cv. BTx623</strain>
    </source>
</reference>
<sequence>MLKLQGQTIQRLQGSCVWASSQNFTTSNISIIFSNWQEDKECSRIHDYEFMMQDLVVIEGHKSSKRLCSLVGELLCHAKFDLLGRSLKEEFNIRPCLVPKNFAK</sequence>
<dbReference type="Gramene" id="KXG40240">
    <property type="protein sequence ID" value="KXG40240"/>
    <property type="gene ID" value="SORBI_3001G515200"/>
</dbReference>
<dbReference type="Proteomes" id="UP000000768">
    <property type="component" value="Chromosome 1"/>
</dbReference>
<evidence type="ECO:0000313" key="1">
    <source>
        <dbReference type="EMBL" id="KXG40239.1"/>
    </source>
</evidence>
<accession>A0A1B6QQP7</accession>
<organism evidence="1 2">
    <name type="scientific">Sorghum bicolor</name>
    <name type="common">Sorghum</name>
    <name type="synonym">Sorghum vulgare</name>
    <dbReference type="NCBI Taxonomy" id="4558"/>
    <lineage>
        <taxon>Eukaryota</taxon>
        <taxon>Viridiplantae</taxon>
        <taxon>Streptophyta</taxon>
        <taxon>Embryophyta</taxon>
        <taxon>Tracheophyta</taxon>
        <taxon>Spermatophyta</taxon>
        <taxon>Magnoliopsida</taxon>
        <taxon>Liliopsida</taxon>
        <taxon>Poales</taxon>
        <taxon>Poaceae</taxon>
        <taxon>PACMAD clade</taxon>
        <taxon>Panicoideae</taxon>
        <taxon>Andropogonodae</taxon>
        <taxon>Andropogoneae</taxon>
        <taxon>Sorghinae</taxon>
        <taxon>Sorghum</taxon>
    </lineage>
</organism>
<dbReference type="EMBL" id="CM000760">
    <property type="protein sequence ID" value="KXG40239.1"/>
    <property type="molecule type" value="Genomic_DNA"/>
</dbReference>
<keyword evidence="2" id="KW-1185">Reference proteome</keyword>
<proteinExistence type="predicted"/>
<name>A0A1B6QQP7_SORBI</name>